<reference evidence="3" key="1">
    <citation type="submission" date="2016-10" db="EMBL/GenBank/DDBJ databases">
        <authorList>
            <person name="Varghese N."/>
            <person name="Submissions S."/>
        </authorList>
    </citation>
    <scope>NUCLEOTIDE SEQUENCE [LARGE SCALE GENOMIC DNA]</scope>
    <source>
        <strain evidence="3">DSM 16477</strain>
    </source>
</reference>
<dbReference type="OrthoDB" id="7728129at2"/>
<organism evidence="2 3">
    <name type="scientific">Sulfitobacter delicatus</name>
    <dbReference type="NCBI Taxonomy" id="218672"/>
    <lineage>
        <taxon>Bacteria</taxon>
        <taxon>Pseudomonadati</taxon>
        <taxon>Pseudomonadota</taxon>
        <taxon>Alphaproteobacteria</taxon>
        <taxon>Rhodobacterales</taxon>
        <taxon>Roseobacteraceae</taxon>
        <taxon>Sulfitobacter</taxon>
    </lineage>
</organism>
<feature type="region of interest" description="Disordered" evidence="1">
    <location>
        <begin position="1"/>
        <end position="28"/>
    </location>
</feature>
<gene>
    <name evidence="2" type="ORF">SAMN04489759_102570</name>
</gene>
<protein>
    <submittedName>
        <fullName evidence="2">Uncharacterized protein</fullName>
    </submittedName>
</protein>
<name>A0A1G7MHS5_9RHOB</name>
<dbReference type="Proteomes" id="UP000199399">
    <property type="component" value="Unassembled WGS sequence"/>
</dbReference>
<dbReference type="EMBL" id="FNBP01000002">
    <property type="protein sequence ID" value="SDF61305.1"/>
    <property type="molecule type" value="Genomic_DNA"/>
</dbReference>
<keyword evidence="3" id="KW-1185">Reference proteome</keyword>
<evidence type="ECO:0000313" key="3">
    <source>
        <dbReference type="Proteomes" id="UP000199399"/>
    </source>
</evidence>
<accession>A0A1G7MHS5</accession>
<sequence>MSKQQSIKHPAEGANVSARPTGAQDDTKARVLRDLKAASDLVESGAFDLAGHANNDTVSDMIRVVADLQLLITQLTPRRNQ</sequence>
<evidence type="ECO:0000256" key="1">
    <source>
        <dbReference type="SAM" id="MobiDB-lite"/>
    </source>
</evidence>
<dbReference type="AlphaFoldDB" id="A0A1G7MHS5"/>
<proteinExistence type="predicted"/>
<evidence type="ECO:0000313" key="2">
    <source>
        <dbReference type="EMBL" id="SDF61305.1"/>
    </source>
</evidence>
<dbReference type="RefSeq" id="WP_093740163.1">
    <property type="nucleotide sequence ID" value="NZ_FNBP01000002.1"/>
</dbReference>